<dbReference type="AlphaFoldDB" id="A0A933GNE4"/>
<dbReference type="Proteomes" id="UP000772181">
    <property type="component" value="Unassembled WGS sequence"/>
</dbReference>
<protein>
    <submittedName>
        <fullName evidence="1">PIN domain-containing protein</fullName>
    </submittedName>
</protein>
<organism evidence="1 2">
    <name type="scientific">Tectimicrobiota bacterium</name>
    <dbReference type="NCBI Taxonomy" id="2528274"/>
    <lineage>
        <taxon>Bacteria</taxon>
        <taxon>Pseudomonadati</taxon>
        <taxon>Nitrospinota/Tectimicrobiota group</taxon>
        <taxon>Candidatus Tectimicrobiota</taxon>
    </lineage>
</organism>
<reference evidence="1" key="1">
    <citation type="submission" date="2020-07" db="EMBL/GenBank/DDBJ databases">
        <title>Huge and variable diversity of episymbiotic CPR bacteria and DPANN archaea in groundwater ecosystems.</title>
        <authorList>
            <person name="He C.Y."/>
            <person name="Keren R."/>
            <person name="Whittaker M."/>
            <person name="Farag I.F."/>
            <person name="Doudna J."/>
            <person name="Cate J.H.D."/>
            <person name="Banfield J.F."/>
        </authorList>
    </citation>
    <scope>NUCLEOTIDE SEQUENCE</scope>
    <source>
        <strain evidence="1">NC_groundwater_1482_Ag_S-0.65um_47_24</strain>
    </source>
</reference>
<evidence type="ECO:0000313" key="1">
    <source>
        <dbReference type="EMBL" id="MBI4595929.1"/>
    </source>
</evidence>
<dbReference type="InterPro" id="IPR029060">
    <property type="entry name" value="PIN-like_dom_sf"/>
</dbReference>
<evidence type="ECO:0000313" key="2">
    <source>
        <dbReference type="Proteomes" id="UP000772181"/>
    </source>
</evidence>
<name>A0A933GNE4_UNCTE</name>
<gene>
    <name evidence="1" type="ORF">HY730_06060</name>
</gene>
<proteinExistence type="predicted"/>
<dbReference type="EMBL" id="JACQWF010000271">
    <property type="protein sequence ID" value="MBI4595929.1"/>
    <property type="molecule type" value="Genomic_DNA"/>
</dbReference>
<comment type="caution">
    <text evidence="1">The sequence shown here is derived from an EMBL/GenBank/DDBJ whole genome shotgun (WGS) entry which is preliminary data.</text>
</comment>
<accession>A0A933GNE4</accession>
<dbReference type="Gene3D" id="3.40.50.1010">
    <property type="entry name" value="5'-nuclease"/>
    <property type="match status" value="1"/>
</dbReference>
<dbReference type="SUPFAM" id="SSF88723">
    <property type="entry name" value="PIN domain-like"/>
    <property type="match status" value="1"/>
</dbReference>
<sequence>MAAMVKYTIDTSFAVKGLIPPRRKKQDDIFERQEKLYTLARGYLLKVKKKEAEMYLPPIALVEAGIVVSRITNNEEDARRAVSFLRTNASHVFYDHEILEEAISFGIQTKASGYDTIFLTVSELTRSELLTDDSLQHKIALSRGIASYLLKEMV</sequence>